<name>A0A9P9J5U8_9HYPO</name>
<evidence type="ECO:0000313" key="1">
    <source>
        <dbReference type="EMBL" id="KAH7149313.1"/>
    </source>
</evidence>
<proteinExistence type="predicted"/>
<keyword evidence="2" id="KW-1185">Reference proteome</keyword>
<reference evidence="1" key="1">
    <citation type="journal article" date="2021" name="Nat. Commun.">
        <title>Genetic determinants of endophytism in the Arabidopsis root mycobiome.</title>
        <authorList>
            <person name="Mesny F."/>
            <person name="Miyauchi S."/>
            <person name="Thiergart T."/>
            <person name="Pickel B."/>
            <person name="Atanasova L."/>
            <person name="Karlsson M."/>
            <person name="Huettel B."/>
            <person name="Barry K.W."/>
            <person name="Haridas S."/>
            <person name="Chen C."/>
            <person name="Bauer D."/>
            <person name="Andreopoulos W."/>
            <person name="Pangilinan J."/>
            <person name="LaButti K."/>
            <person name="Riley R."/>
            <person name="Lipzen A."/>
            <person name="Clum A."/>
            <person name="Drula E."/>
            <person name="Henrissat B."/>
            <person name="Kohler A."/>
            <person name="Grigoriev I.V."/>
            <person name="Martin F.M."/>
            <person name="Hacquard S."/>
        </authorList>
    </citation>
    <scope>NUCLEOTIDE SEQUENCE</scope>
    <source>
        <strain evidence="1">MPI-CAGE-AT-0021</strain>
    </source>
</reference>
<comment type="caution">
    <text evidence="1">The sequence shown here is derived from an EMBL/GenBank/DDBJ whole genome shotgun (WGS) entry which is preliminary data.</text>
</comment>
<accession>A0A9P9J5U8</accession>
<dbReference type="AlphaFoldDB" id="A0A9P9J5U8"/>
<gene>
    <name evidence="1" type="ORF">B0J13DRAFT_302782</name>
</gene>
<organism evidence="1 2">
    <name type="scientific">Dactylonectria estremocensis</name>
    <dbReference type="NCBI Taxonomy" id="1079267"/>
    <lineage>
        <taxon>Eukaryota</taxon>
        <taxon>Fungi</taxon>
        <taxon>Dikarya</taxon>
        <taxon>Ascomycota</taxon>
        <taxon>Pezizomycotina</taxon>
        <taxon>Sordariomycetes</taxon>
        <taxon>Hypocreomycetidae</taxon>
        <taxon>Hypocreales</taxon>
        <taxon>Nectriaceae</taxon>
        <taxon>Dactylonectria</taxon>
    </lineage>
</organism>
<protein>
    <submittedName>
        <fullName evidence="1">Uncharacterized protein</fullName>
    </submittedName>
</protein>
<dbReference type="Proteomes" id="UP000717696">
    <property type="component" value="Unassembled WGS sequence"/>
</dbReference>
<sequence length="73" mass="8407">MAYVIPIYTKTCFLPLLVDTASANPFRVPDPASRVRTMVLIMTVPKHSQMMRLRCPWNPRHPLVSSFNPNQRP</sequence>
<dbReference type="EMBL" id="JAGMUU010000007">
    <property type="protein sequence ID" value="KAH7149313.1"/>
    <property type="molecule type" value="Genomic_DNA"/>
</dbReference>
<evidence type="ECO:0000313" key="2">
    <source>
        <dbReference type="Proteomes" id="UP000717696"/>
    </source>
</evidence>